<keyword evidence="2" id="KW-1185">Reference proteome</keyword>
<evidence type="ECO:0000313" key="2">
    <source>
        <dbReference type="Proteomes" id="UP000030418"/>
    </source>
</evidence>
<dbReference type="RefSeq" id="WP_039135916.1">
    <property type="nucleotide sequence ID" value="NZ_JPXY01000035.1"/>
</dbReference>
<dbReference type="InterPro" id="IPR009225">
    <property type="entry name" value="Phage_head_completion_GpL"/>
</dbReference>
<gene>
    <name evidence="1" type="ORF">P375_08130</name>
</gene>
<dbReference type="EMBL" id="JPXY01000035">
    <property type="protein sequence ID" value="KGQ31234.1"/>
    <property type="molecule type" value="Genomic_DNA"/>
</dbReference>
<comment type="caution">
    <text evidence="1">The sequence shown here is derived from an EMBL/GenBank/DDBJ whole genome shotgun (WGS) entry which is preliminary data.</text>
</comment>
<name>A0A0A2Y167_9PAST</name>
<reference evidence="1 2" key="1">
    <citation type="submission" date="2014-08" db="EMBL/GenBank/DDBJ databases">
        <title>Chaperone-usher fimbriae in a diverse selection of Gallibacterium genomes.</title>
        <authorList>
            <person name="Kudirkiene E."/>
            <person name="Bager R.J."/>
            <person name="Johnson T.J."/>
            <person name="Bojesen A.M."/>
        </authorList>
    </citation>
    <scope>NUCLEOTIDE SEQUENCE [LARGE SCALE GENOMIC DNA]</scope>
    <source>
        <strain evidence="1 2">CCM5976</strain>
    </source>
</reference>
<dbReference type="Pfam" id="PF05926">
    <property type="entry name" value="Phage_GPL"/>
    <property type="match status" value="1"/>
</dbReference>
<accession>A0A0A2Y167</accession>
<dbReference type="Proteomes" id="UP000030418">
    <property type="component" value="Unassembled WGS sequence"/>
</dbReference>
<sequence length="150" mass="17115">MLNGNVTEYQDEIIESTGFWGNINIAEFQRQRAIPFQIPLEMVRAALVQAMQEMEIDLAEVVEKYQSDGYAYVENVGGVRFDGDNFLQIQYKKAVFARAKADLLPEFMTLSAREVHENRDLVQERKALLTEAAMAVRAIKGKKRSGVWLI</sequence>
<proteinExistence type="predicted"/>
<protein>
    <submittedName>
        <fullName evidence="1">Head stabilization protein</fullName>
    </submittedName>
</protein>
<dbReference type="AlphaFoldDB" id="A0A0A2Y167"/>
<organism evidence="1 2">
    <name type="scientific">Gallibacterium genomosp. 2</name>
    <dbReference type="NCBI Taxonomy" id="155517"/>
    <lineage>
        <taxon>Bacteria</taxon>
        <taxon>Pseudomonadati</taxon>
        <taxon>Pseudomonadota</taxon>
        <taxon>Gammaproteobacteria</taxon>
        <taxon>Pasteurellales</taxon>
        <taxon>Pasteurellaceae</taxon>
        <taxon>Gallibacterium</taxon>
    </lineage>
</organism>
<evidence type="ECO:0000313" key="1">
    <source>
        <dbReference type="EMBL" id="KGQ31234.1"/>
    </source>
</evidence>